<dbReference type="SUPFAM" id="SSF55729">
    <property type="entry name" value="Acyl-CoA N-acyltransferases (Nat)"/>
    <property type="match status" value="1"/>
</dbReference>
<dbReference type="RefSeq" id="WP_160675005.1">
    <property type="nucleotide sequence ID" value="NZ_WTYN01000001.1"/>
</dbReference>
<dbReference type="InterPro" id="IPR000182">
    <property type="entry name" value="GNAT_dom"/>
</dbReference>
<name>A0A844YE81_9SPHN</name>
<evidence type="ECO:0000256" key="2">
    <source>
        <dbReference type="ARBA" id="ARBA00023315"/>
    </source>
</evidence>
<keyword evidence="2" id="KW-0012">Acyltransferase</keyword>
<dbReference type="AlphaFoldDB" id="A0A844YE81"/>
<evidence type="ECO:0000313" key="4">
    <source>
        <dbReference type="EMBL" id="MXO63406.1"/>
    </source>
</evidence>
<evidence type="ECO:0000256" key="1">
    <source>
        <dbReference type="ARBA" id="ARBA00022679"/>
    </source>
</evidence>
<gene>
    <name evidence="4" type="ORF">GRI48_10315</name>
</gene>
<evidence type="ECO:0000313" key="5">
    <source>
        <dbReference type="Proteomes" id="UP000445582"/>
    </source>
</evidence>
<dbReference type="GO" id="GO:0016747">
    <property type="term" value="F:acyltransferase activity, transferring groups other than amino-acyl groups"/>
    <property type="evidence" value="ECO:0007669"/>
    <property type="project" value="InterPro"/>
</dbReference>
<protein>
    <submittedName>
        <fullName evidence="4">GNAT family N-acetyltransferase</fullName>
    </submittedName>
</protein>
<evidence type="ECO:0000259" key="3">
    <source>
        <dbReference type="PROSITE" id="PS51186"/>
    </source>
</evidence>
<dbReference type="PANTHER" id="PTHR43877:SF2">
    <property type="entry name" value="AMINOALKYLPHOSPHONATE N-ACETYLTRANSFERASE-RELATED"/>
    <property type="match status" value="1"/>
</dbReference>
<dbReference type="PANTHER" id="PTHR43877">
    <property type="entry name" value="AMINOALKYLPHOSPHONATE N-ACETYLTRANSFERASE-RELATED-RELATED"/>
    <property type="match status" value="1"/>
</dbReference>
<dbReference type="Pfam" id="PF00583">
    <property type="entry name" value="Acetyltransf_1"/>
    <property type="match status" value="1"/>
</dbReference>
<dbReference type="InterPro" id="IPR016181">
    <property type="entry name" value="Acyl_CoA_acyltransferase"/>
</dbReference>
<keyword evidence="1 4" id="KW-0808">Transferase</keyword>
<dbReference type="Proteomes" id="UP000445582">
    <property type="component" value="Unassembled WGS sequence"/>
</dbReference>
<keyword evidence="5" id="KW-1185">Reference proteome</keyword>
<dbReference type="Gene3D" id="3.40.630.30">
    <property type="match status" value="1"/>
</dbReference>
<accession>A0A844YE81</accession>
<dbReference type="PROSITE" id="PS51186">
    <property type="entry name" value="GNAT"/>
    <property type="match status" value="1"/>
</dbReference>
<comment type="caution">
    <text evidence="4">The sequence shown here is derived from an EMBL/GenBank/DDBJ whole genome shotgun (WGS) entry which is preliminary data.</text>
</comment>
<dbReference type="InterPro" id="IPR050832">
    <property type="entry name" value="Bact_Acetyltransf"/>
</dbReference>
<reference evidence="4 5" key="1">
    <citation type="submission" date="2019-12" db="EMBL/GenBank/DDBJ databases">
        <title>Genomic-based taxomic classification of the family Erythrobacteraceae.</title>
        <authorList>
            <person name="Xu L."/>
        </authorList>
    </citation>
    <scope>NUCLEOTIDE SEQUENCE [LARGE SCALE GENOMIC DNA]</scope>
    <source>
        <strain evidence="4 5">MCCC 1A09965</strain>
    </source>
</reference>
<organism evidence="4 5">
    <name type="scientific">Qipengyuania oceanensis</name>
    <dbReference type="NCBI Taxonomy" id="1463597"/>
    <lineage>
        <taxon>Bacteria</taxon>
        <taxon>Pseudomonadati</taxon>
        <taxon>Pseudomonadota</taxon>
        <taxon>Alphaproteobacteria</taxon>
        <taxon>Sphingomonadales</taxon>
        <taxon>Erythrobacteraceae</taxon>
        <taxon>Qipengyuania</taxon>
    </lineage>
</organism>
<dbReference type="CDD" id="cd04301">
    <property type="entry name" value="NAT_SF"/>
    <property type="match status" value="1"/>
</dbReference>
<dbReference type="EMBL" id="WTYN01000001">
    <property type="protein sequence ID" value="MXO63406.1"/>
    <property type="molecule type" value="Genomic_DNA"/>
</dbReference>
<feature type="domain" description="N-acetyltransferase" evidence="3">
    <location>
        <begin position="1"/>
        <end position="171"/>
    </location>
</feature>
<sequence>MILRPASLDDVPALAKLGRDSFCAAFEHLYRTEDLDRFLEQAYSERAVGEEVAGPECIHRLAEDDDGLAGYCKLRAPSSYAEHSDAANPIALGQLYTAPGKTGMGIGAALMDWAFGEARERGHDAIQLSVWSENHGAQRFYQRYGFEKIADIDFWVGNHRDDEYLYEVRLT</sequence>
<proteinExistence type="predicted"/>
<dbReference type="OrthoDB" id="143110at2"/>